<dbReference type="PANTHER" id="PTHR43236:SF1">
    <property type="entry name" value="BLL7220 PROTEIN"/>
    <property type="match status" value="1"/>
</dbReference>
<gene>
    <name evidence="3" type="ORF">GA0070616_2242</name>
</gene>
<dbReference type="RefSeq" id="WP_175440039.1">
    <property type="nucleotide sequence ID" value="NZ_FMHT01000003.1"/>
</dbReference>
<sequence>MKDFEQLTLVQTDRPRRGNVSASGINHAFDGSRLTQARQLAGWTKSRLAEEIGVTSAAVGQYELGVSRPRPELISRMGEKLGVPTSFFLAGRPHARLDASKAHFRSLRATRSYQRAKAVSFTEIVWELSNALERRVQLPPVNLPEMPETIREPRMAARIVRQAWGLGDGPISHLVRRIESHGIVATTPPPDPDARSVDAFSTSATPRPIIVLTPNRADNVYRHRFSAAHELGHIVLHGEAVPGDLQQEREADAFAAEFLTPRESIIPQLPKRVDLGQLADLQLTWGVSVKSLLYRSREVGLLSDSAASRAFQRLQAVSEQPGFRGESIAAYTGEQPAMLSHAFALARKQGLTVAELAEDLSWPTPWVRSLLGMDQMRPVLKLVK</sequence>
<dbReference type="InterPro" id="IPR001387">
    <property type="entry name" value="Cro/C1-type_HTH"/>
</dbReference>
<dbReference type="InterPro" id="IPR010359">
    <property type="entry name" value="IrrE_HExxH"/>
</dbReference>
<reference evidence="3 4" key="1">
    <citation type="submission" date="2016-06" db="EMBL/GenBank/DDBJ databases">
        <authorList>
            <person name="Kjaerup R.B."/>
            <person name="Dalgaard T.S."/>
            <person name="Juul-Madsen H.R."/>
        </authorList>
    </citation>
    <scope>NUCLEOTIDE SEQUENCE [LARGE SCALE GENOMIC DNA]</scope>
    <source>
        <strain evidence="3 4">DSM 43818</strain>
    </source>
</reference>
<name>A0A1C6RW23_9ACTN</name>
<accession>A0A1C6RW23</accession>
<dbReference type="Proteomes" id="UP000199699">
    <property type="component" value="Unassembled WGS sequence"/>
</dbReference>
<dbReference type="EMBL" id="FMHT01000003">
    <property type="protein sequence ID" value="SCL21230.1"/>
    <property type="molecule type" value="Genomic_DNA"/>
</dbReference>
<proteinExistence type="inferred from homology"/>
<dbReference type="PROSITE" id="PS50943">
    <property type="entry name" value="HTH_CROC1"/>
    <property type="match status" value="1"/>
</dbReference>
<dbReference type="Gene3D" id="1.10.260.40">
    <property type="entry name" value="lambda repressor-like DNA-binding domains"/>
    <property type="match status" value="1"/>
</dbReference>
<evidence type="ECO:0000256" key="1">
    <source>
        <dbReference type="ARBA" id="ARBA00007227"/>
    </source>
</evidence>
<protein>
    <submittedName>
        <fullName evidence="3">Zn-dependent peptidase ImmA, M78 family</fullName>
    </submittedName>
</protein>
<organism evidence="3 4">
    <name type="scientific">Micromonospora nigra</name>
    <dbReference type="NCBI Taxonomy" id="145857"/>
    <lineage>
        <taxon>Bacteria</taxon>
        <taxon>Bacillati</taxon>
        <taxon>Actinomycetota</taxon>
        <taxon>Actinomycetes</taxon>
        <taxon>Micromonosporales</taxon>
        <taxon>Micromonosporaceae</taxon>
        <taxon>Micromonospora</taxon>
    </lineage>
</organism>
<evidence type="ECO:0000313" key="4">
    <source>
        <dbReference type="Proteomes" id="UP000199699"/>
    </source>
</evidence>
<keyword evidence="4" id="KW-1185">Reference proteome</keyword>
<evidence type="ECO:0000259" key="2">
    <source>
        <dbReference type="PROSITE" id="PS50943"/>
    </source>
</evidence>
<comment type="similarity">
    <text evidence="1">Belongs to the short-chain fatty acyl-CoA assimilation regulator (ScfR) family.</text>
</comment>
<dbReference type="InterPro" id="IPR010982">
    <property type="entry name" value="Lambda_DNA-bd_dom_sf"/>
</dbReference>
<dbReference type="STRING" id="145857.GA0070616_2242"/>
<feature type="domain" description="HTH cro/C1-type" evidence="2">
    <location>
        <begin position="34"/>
        <end position="88"/>
    </location>
</feature>
<dbReference type="GO" id="GO:0003677">
    <property type="term" value="F:DNA binding"/>
    <property type="evidence" value="ECO:0007669"/>
    <property type="project" value="InterPro"/>
</dbReference>
<dbReference type="AlphaFoldDB" id="A0A1C6RW23"/>
<dbReference type="Pfam" id="PF06114">
    <property type="entry name" value="Peptidase_M78"/>
    <property type="match status" value="1"/>
</dbReference>
<dbReference type="Pfam" id="PF01381">
    <property type="entry name" value="HTH_3"/>
    <property type="match status" value="1"/>
</dbReference>
<dbReference type="InterPro" id="IPR052345">
    <property type="entry name" value="Rad_response_metalloprotease"/>
</dbReference>
<dbReference type="Gene3D" id="1.10.10.2910">
    <property type="match status" value="1"/>
</dbReference>
<evidence type="ECO:0000313" key="3">
    <source>
        <dbReference type="EMBL" id="SCL21230.1"/>
    </source>
</evidence>
<dbReference type="PANTHER" id="PTHR43236">
    <property type="entry name" value="ANTITOXIN HIGA1"/>
    <property type="match status" value="1"/>
</dbReference>
<dbReference type="SMART" id="SM00530">
    <property type="entry name" value="HTH_XRE"/>
    <property type="match status" value="1"/>
</dbReference>
<dbReference type="SUPFAM" id="SSF47413">
    <property type="entry name" value="lambda repressor-like DNA-binding domains"/>
    <property type="match status" value="1"/>
</dbReference>
<dbReference type="CDD" id="cd00093">
    <property type="entry name" value="HTH_XRE"/>
    <property type="match status" value="1"/>
</dbReference>